<gene>
    <name evidence="1" type="ORF">ADL12_14195</name>
</gene>
<reference evidence="2" key="1">
    <citation type="submission" date="2015-10" db="EMBL/GenBank/DDBJ databases">
        <authorList>
            <person name="Ju K.-S."/>
            <person name="Doroghazi J.R."/>
            <person name="Metcalf W.W."/>
        </authorList>
    </citation>
    <scope>NUCLEOTIDE SEQUENCE [LARGE SCALE GENOMIC DNA]</scope>
    <source>
        <strain evidence="2">NRRL 3151</strain>
    </source>
</reference>
<evidence type="ECO:0008006" key="3">
    <source>
        <dbReference type="Google" id="ProtNLM"/>
    </source>
</evidence>
<comment type="caution">
    <text evidence="1">The sequence shown here is derived from an EMBL/GenBank/DDBJ whole genome shotgun (WGS) entry which is preliminary data.</text>
</comment>
<dbReference type="GO" id="GO:0016788">
    <property type="term" value="F:hydrolase activity, acting on ester bonds"/>
    <property type="evidence" value="ECO:0007669"/>
    <property type="project" value="InterPro"/>
</dbReference>
<dbReference type="Gene3D" id="3.20.20.140">
    <property type="entry name" value="Metal-dependent hydrolases"/>
    <property type="match status" value="1"/>
</dbReference>
<dbReference type="PANTHER" id="PTHR46124:SF2">
    <property type="entry name" value="D-AMINOACYL-TRNA DEACYLASE"/>
    <property type="match status" value="1"/>
</dbReference>
<keyword evidence="2" id="KW-1185">Reference proteome</keyword>
<dbReference type="SUPFAM" id="SSF51556">
    <property type="entry name" value="Metallo-dependent hydrolases"/>
    <property type="match status" value="1"/>
</dbReference>
<sequence length="254" mass="28269">MSPFPDPLPPLDCHAHIAPDVTPAQIDALHPAVVFAVTRTPAEAHHTCRRRDPRLVWGSGIHPGVPEALDSFDLQQFRATLRHSCLIGEVGLDRRGSLERQRTVLAQILKAAREQPVLLSLHSTGRTGALLDLLTDQPHPGMILHWFLGSPTERQQAIDLGAYFSVNAAMPDDILTSLPATRLLPETDFPASRRTTGASRPGDISRLEQRLAQLHGMTPEHVRRRFWQNLRELTTRTHVLDRLPEAVADWALEA</sequence>
<dbReference type="Pfam" id="PF01026">
    <property type="entry name" value="TatD_DNase"/>
    <property type="match status" value="1"/>
</dbReference>
<dbReference type="RefSeq" id="WP_062702237.1">
    <property type="nucleotide sequence ID" value="NZ_LLZG01000087.1"/>
</dbReference>
<accession>A0A0X3V5W7</accession>
<protein>
    <recommendedName>
        <fullName evidence="3">Hydrolase TatD</fullName>
    </recommendedName>
</protein>
<dbReference type="PANTHER" id="PTHR46124">
    <property type="entry name" value="D-AMINOACYL-TRNA DEACYLASE"/>
    <property type="match status" value="1"/>
</dbReference>
<evidence type="ECO:0000313" key="1">
    <source>
        <dbReference type="EMBL" id="KUL40088.1"/>
    </source>
</evidence>
<organism evidence="1 2">
    <name type="scientific">Streptomyces regalis</name>
    <dbReference type="NCBI Taxonomy" id="68262"/>
    <lineage>
        <taxon>Bacteria</taxon>
        <taxon>Bacillati</taxon>
        <taxon>Actinomycetota</taxon>
        <taxon>Actinomycetes</taxon>
        <taxon>Kitasatosporales</taxon>
        <taxon>Streptomycetaceae</taxon>
        <taxon>Streptomyces</taxon>
    </lineage>
</organism>
<name>A0A0X3V5W7_9ACTN</name>
<dbReference type="AlphaFoldDB" id="A0A0X3V5W7"/>
<evidence type="ECO:0000313" key="2">
    <source>
        <dbReference type="Proteomes" id="UP000053923"/>
    </source>
</evidence>
<dbReference type="InterPro" id="IPR032466">
    <property type="entry name" value="Metal_Hydrolase"/>
</dbReference>
<dbReference type="OrthoDB" id="9810005at2"/>
<dbReference type="InterPro" id="IPR001130">
    <property type="entry name" value="TatD-like"/>
</dbReference>
<proteinExistence type="predicted"/>
<dbReference type="EMBL" id="LLZG01000087">
    <property type="protein sequence ID" value="KUL40088.1"/>
    <property type="molecule type" value="Genomic_DNA"/>
</dbReference>
<dbReference type="Proteomes" id="UP000053923">
    <property type="component" value="Unassembled WGS sequence"/>
</dbReference>